<dbReference type="PANTHER" id="PTHR30625">
    <property type="entry name" value="PROTEIN TOLQ"/>
    <property type="match status" value="1"/>
</dbReference>
<sequence length="218" mass="24177">MITLSQLQPQLQTFWTDATQIWLAGGWAMIAIAVVAMVLFAVGMHIYLRLKTRNVGYVKESTWRTWIDKPDERYGLIGEHLDFVSGITTLEGMTQAFDELRTKEITPYKRDLRVMRICVSAAPLLGLLGTVTGMLNTFGALASGSGADATIDLVAGGISEALITTETGLVIAIPGLFFQYHLSHMIERYQAFLAHMETACMQRLYRKLSSKTETRPAA</sequence>
<feature type="transmembrane region" description="Helical" evidence="7">
    <location>
        <begin position="153"/>
        <end position="178"/>
    </location>
</feature>
<dbReference type="GO" id="GO:0017038">
    <property type="term" value="P:protein import"/>
    <property type="evidence" value="ECO:0007669"/>
    <property type="project" value="TreeGrafter"/>
</dbReference>
<dbReference type="AlphaFoldDB" id="A0A518BUE0"/>
<dbReference type="PANTHER" id="PTHR30625:SF11">
    <property type="entry name" value="MOTA_TOLQ_EXBB PROTON CHANNEL DOMAIN-CONTAINING PROTEIN"/>
    <property type="match status" value="1"/>
</dbReference>
<keyword evidence="2" id="KW-1003">Cell membrane</keyword>
<evidence type="ECO:0000256" key="1">
    <source>
        <dbReference type="ARBA" id="ARBA00004651"/>
    </source>
</evidence>
<evidence type="ECO:0000256" key="3">
    <source>
        <dbReference type="ARBA" id="ARBA00022692"/>
    </source>
</evidence>
<feature type="transmembrane region" description="Helical" evidence="7">
    <location>
        <begin position="20"/>
        <end position="43"/>
    </location>
</feature>
<dbReference type="Pfam" id="PF01618">
    <property type="entry name" value="MotA_ExbB"/>
    <property type="match status" value="1"/>
</dbReference>
<dbReference type="RefSeq" id="WP_145444760.1">
    <property type="nucleotide sequence ID" value="NZ_CP036280.1"/>
</dbReference>
<evidence type="ECO:0000256" key="2">
    <source>
        <dbReference type="ARBA" id="ARBA00022475"/>
    </source>
</evidence>
<evidence type="ECO:0000256" key="7">
    <source>
        <dbReference type="SAM" id="Phobius"/>
    </source>
</evidence>
<organism evidence="9 10">
    <name type="scientific">Mucisphaera calidilacus</name>
    <dbReference type="NCBI Taxonomy" id="2527982"/>
    <lineage>
        <taxon>Bacteria</taxon>
        <taxon>Pseudomonadati</taxon>
        <taxon>Planctomycetota</taxon>
        <taxon>Phycisphaerae</taxon>
        <taxon>Phycisphaerales</taxon>
        <taxon>Phycisphaeraceae</taxon>
        <taxon>Mucisphaera</taxon>
    </lineage>
</organism>
<keyword evidence="6" id="KW-0653">Protein transport</keyword>
<evidence type="ECO:0000256" key="5">
    <source>
        <dbReference type="ARBA" id="ARBA00023136"/>
    </source>
</evidence>
<feature type="transmembrane region" description="Helical" evidence="7">
    <location>
        <begin position="117"/>
        <end position="141"/>
    </location>
</feature>
<name>A0A518BUE0_9BACT</name>
<dbReference type="InterPro" id="IPR002898">
    <property type="entry name" value="MotA_ExbB_proton_chnl"/>
</dbReference>
<proteinExistence type="inferred from homology"/>
<keyword evidence="4 7" id="KW-1133">Transmembrane helix</keyword>
<dbReference type="Proteomes" id="UP000320386">
    <property type="component" value="Chromosome"/>
</dbReference>
<evidence type="ECO:0000256" key="6">
    <source>
        <dbReference type="RuleBase" id="RU004057"/>
    </source>
</evidence>
<keyword evidence="10" id="KW-1185">Reference proteome</keyword>
<evidence type="ECO:0000256" key="4">
    <source>
        <dbReference type="ARBA" id="ARBA00022989"/>
    </source>
</evidence>
<dbReference type="GO" id="GO:0005886">
    <property type="term" value="C:plasma membrane"/>
    <property type="evidence" value="ECO:0007669"/>
    <property type="project" value="UniProtKB-SubCell"/>
</dbReference>
<dbReference type="EMBL" id="CP036280">
    <property type="protein sequence ID" value="QDU70600.1"/>
    <property type="molecule type" value="Genomic_DNA"/>
</dbReference>
<keyword evidence="5 7" id="KW-0472">Membrane</keyword>
<feature type="domain" description="MotA/TolQ/ExbB proton channel" evidence="8">
    <location>
        <begin position="89"/>
        <end position="189"/>
    </location>
</feature>
<evidence type="ECO:0000259" key="8">
    <source>
        <dbReference type="Pfam" id="PF01618"/>
    </source>
</evidence>
<dbReference type="InterPro" id="IPR050790">
    <property type="entry name" value="ExbB/TolQ_transport"/>
</dbReference>
<keyword evidence="3 7" id="KW-0812">Transmembrane</keyword>
<accession>A0A518BUE0</accession>
<dbReference type="KEGG" id="mcad:Pan265_04280"/>
<dbReference type="OrthoDB" id="267285at2"/>
<comment type="subcellular location">
    <subcellularLocation>
        <location evidence="1">Cell membrane</location>
        <topology evidence="1">Multi-pass membrane protein</topology>
    </subcellularLocation>
    <subcellularLocation>
        <location evidence="6">Membrane</location>
        <topology evidence="6">Multi-pass membrane protein</topology>
    </subcellularLocation>
</comment>
<evidence type="ECO:0000313" key="10">
    <source>
        <dbReference type="Proteomes" id="UP000320386"/>
    </source>
</evidence>
<protein>
    <submittedName>
        <fullName evidence="9">Colicin uptake protein TolQ</fullName>
    </submittedName>
</protein>
<reference evidence="9 10" key="1">
    <citation type="submission" date="2019-02" db="EMBL/GenBank/DDBJ databases">
        <title>Deep-cultivation of Planctomycetes and their phenomic and genomic characterization uncovers novel biology.</title>
        <authorList>
            <person name="Wiegand S."/>
            <person name="Jogler M."/>
            <person name="Boedeker C."/>
            <person name="Pinto D."/>
            <person name="Vollmers J."/>
            <person name="Rivas-Marin E."/>
            <person name="Kohn T."/>
            <person name="Peeters S.H."/>
            <person name="Heuer A."/>
            <person name="Rast P."/>
            <person name="Oberbeckmann S."/>
            <person name="Bunk B."/>
            <person name="Jeske O."/>
            <person name="Meyerdierks A."/>
            <person name="Storesund J.E."/>
            <person name="Kallscheuer N."/>
            <person name="Luecker S."/>
            <person name="Lage O.M."/>
            <person name="Pohl T."/>
            <person name="Merkel B.J."/>
            <person name="Hornburger P."/>
            <person name="Mueller R.-W."/>
            <person name="Bruemmer F."/>
            <person name="Labrenz M."/>
            <person name="Spormann A.M."/>
            <person name="Op den Camp H."/>
            <person name="Overmann J."/>
            <person name="Amann R."/>
            <person name="Jetten M.S.M."/>
            <person name="Mascher T."/>
            <person name="Medema M.H."/>
            <person name="Devos D.P."/>
            <person name="Kaster A.-K."/>
            <person name="Ovreas L."/>
            <person name="Rohde M."/>
            <person name="Galperin M.Y."/>
            <person name="Jogler C."/>
        </authorList>
    </citation>
    <scope>NUCLEOTIDE SEQUENCE [LARGE SCALE GENOMIC DNA]</scope>
    <source>
        <strain evidence="9 10">Pan265</strain>
    </source>
</reference>
<evidence type="ECO:0000313" key="9">
    <source>
        <dbReference type="EMBL" id="QDU70600.1"/>
    </source>
</evidence>
<gene>
    <name evidence="9" type="ORF">Pan265_04280</name>
</gene>
<comment type="similarity">
    <text evidence="6">Belongs to the exbB/tolQ family.</text>
</comment>
<keyword evidence="6" id="KW-0813">Transport</keyword>